<dbReference type="AlphaFoldDB" id="A0A8A1LYJ2"/>
<protein>
    <submittedName>
        <fullName evidence="1">Uncharacterized protein</fullName>
    </submittedName>
</protein>
<dbReference type="Proteomes" id="UP000663671">
    <property type="component" value="Chromosome 2"/>
</dbReference>
<dbReference type="OrthoDB" id="10597604at2759"/>
<proteinExistence type="predicted"/>
<evidence type="ECO:0000313" key="2">
    <source>
        <dbReference type="Proteomes" id="UP000663671"/>
    </source>
</evidence>
<evidence type="ECO:0000313" key="1">
    <source>
        <dbReference type="EMBL" id="QSS58821.1"/>
    </source>
</evidence>
<accession>A0A8A1LYJ2</accession>
<gene>
    <name evidence="1" type="ORF">I7I51_08250</name>
</gene>
<reference evidence="1" key="1">
    <citation type="submission" date="2021-01" db="EMBL/GenBank/DDBJ databases">
        <title>Chromosome-level genome assembly of a human fungal pathogen reveals clustering of transcriptionally co-regulated genes.</title>
        <authorList>
            <person name="Voorhies M."/>
            <person name="Cohen S."/>
            <person name="Shea T.P."/>
            <person name="Petrus S."/>
            <person name="Munoz J.F."/>
            <person name="Poplawski S."/>
            <person name="Goldman W.E."/>
            <person name="Michael T."/>
            <person name="Cuomo C.A."/>
            <person name="Sil A."/>
            <person name="Beyhan S."/>
        </authorList>
    </citation>
    <scope>NUCLEOTIDE SEQUENCE</scope>
    <source>
        <strain evidence="1">WU24</strain>
    </source>
</reference>
<dbReference type="VEuPathDB" id="FungiDB:I7I51_08250"/>
<organism evidence="1 2">
    <name type="scientific">Ajellomyces capsulatus</name>
    <name type="common">Darling's disease fungus</name>
    <name type="synonym">Histoplasma capsulatum</name>
    <dbReference type="NCBI Taxonomy" id="5037"/>
    <lineage>
        <taxon>Eukaryota</taxon>
        <taxon>Fungi</taxon>
        <taxon>Dikarya</taxon>
        <taxon>Ascomycota</taxon>
        <taxon>Pezizomycotina</taxon>
        <taxon>Eurotiomycetes</taxon>
        <taxon>Eurotiomycetidae</taxon>
        <taxon>Onygenales</taxon>
        <taxon>Ajellomycetaceae</taxon>
        <taxon>Histoplasma</taxon>
    </lineage>
</organism>
<sequence>MEFSGRRWDLRQCWLGERSCQLSPPRSTQKLPRWSLESLEAVEAVPTAAAVDDGKRKSGMQLPRPVSAVGRLVRGWWALAILIFAYYSDGNNPGYAPFTSLEVTVTNTGWFQKDSRHENFVLRDENISRQDTLVILDDSYPAMRECLGFSARLQLVNDPGPG</sequence>
<dbReference type="EMBL" id="CP069109">
    <property type="protein sequence ID" value="QSS58821.1"/>
    <property type="molecule type" value="Genomic_DNA"/>
</dbReference>
<name>A0A8A1LYJ2_AJECA</name>